<name>X1QK69_9ZZZZ</name>
<gene>
    <name evidence="1" type="ORF">S06H3_61295</name>
</gene>
<proteinExistence type="predicted"/>
<accession>X1QK69</accession>
<reference evidence="1" key="1">
    <citation type="journal article" date="2014" name="Front. Microbiol.">
        <title>High frequency of phylogenetically diverse reductive dehalogenase-homologous genes in deep subseafloor sedimentary metagenomes.</title>
        <authorList>
            <person name="Kawai M."/>
            <person name="Futagami T."/>
            <person name="Toyoda A."/>
            <person name="Takaki Y."/>
            <person name="Nishi S."/>
            <person name="Hori S."/>
            <person name="Arai W."/>
            <person name="Tsubouchi T."/>
            <person name="Morono Y."/>
            <person name="Uchiyama I."/>
            <person name="Ito T."/>
            <person name="Fujiyama A."/>
            <person name="Inagaki F."/>
            <person name="Takami H."/>
        </authorList>
    </citation>
    <scope>NUCLEOTIDE SEQUENCE</scope>
    <source>
        <strain evidence="1">Expedition CK06-06</strain>
    </source>
</reference>
<dbReference type="EMBL" id="BARV01040165">
    <property type="protein sequence ID" value="GAI51400.1"/>
    <property type="molecule type" value="Genomic_DNA"/>
</dbReference>
<sequence length="59" mass="6368">MHLDNDGSVVKVDILSPYVDEFVDSHATAPRKPDEQGIPAILASSSNDPLYLLGLEIGF</sequence>
<protein>
    <submittedName>
        <fullName evidence="1">Uncharacterized protein</fullName>
    </submittedName>
</protein>
<evidence type="ECO:0000313" key="1">
    <source>
        <dbReference type="EMBL" id="GAI51400.1"/>
    </source>
</evidence>
<dbReference type="AlphaFoldDB" id="X1QK69"/>
<organism evidence="1">
    <name type="scientific">marine sediment metagenome</name>
    <dbReference type="NCBI Taxonomy" id="412755"/>
    <lineage>
        <taxon>unclassified sequences</taxon>
        <taxon>metagenomes</taxon>
        <taxon>ecological metagenomes</taxon>
    </lineage>
</organism>
<comment type="caution">
    <text evidence="1">The sequence shown here is derived from an EMBL/GenBank/DDBJ whole genome shotgun (WGS) entry which is preliminary data.</text>
</comment>